<reference evidence="1" key="1">
    <citation type="journal article" date="2015" name="Genome Biol. Evol.">
        <title>Organellar Genomes of White Spruce (Picea glauca): Assembly and Annotation.</title>
        <authorList>
            <person name="Jackman S.D."/>
            <person name="Warren R.L."/>
            <person name="Gibb E.A."/>
            <person name="Vandervalk B.P."/>
            <person name="Mohamadi H."/>
            <person name="Chu J."/>
            <person name="Raymond A."/>
            <person name="Pleasance S."/>
            <person name="Coope R."/>
            <person name="Wildung M.R."/>
            <person name="Ritland C.E."/>
            <person name="Bousquet J."/>
            <person name="Jones S.J."/>
            <person name="Bohlmann J."/>
            <person name="Birol I."/>
        </authorList>
    </citation>
    <scope>NUCLEOTIDE SEQUENCE [LARGE SCALE GENOMIC DNA]</scope>
    <source>
        <tissue evidence="1">Flushing bud</tissue>
    </source>
</reference>
<organism evidence="1">
    <name type="scientific">Picea glauca</name>
    <name type="common">White spruce</name>
    <name type="synonym">Pinus glauca</name>
    <dbReference type="NCBI Taxonomy" id="3330"/>
    <lineage>
        <taxon>Eukaryota</taxon>
        <taxon>Viridiplantae</taxon>
        <taxon>Streptophyta</taxon>
        <taxon>Embryophyta</taxon>
        <taxon>Tracheophyta</taxon>
        <taxon>Spermatophyta</taxon>
        <taxon>Pinopsida</taxon>
        <taxon>Pinidae</taxon>
        <taxon>Conifers I</taxon>
        <taxon>Pinales</taxon>
        <taxon>Pinaceae</taxon>
        <taxon>Picea</taxon>
    </lineage>
</organism>
<sequence>MKSNRDAVEADIQDWPKERIHEFACQESAYVGEDVEIFKDRHLFKCLYEIFWVEFSVNLHESLERLIEKHWCWIL</sequence>
<keyword evidence="1" id="KW-0496">Mitochondrion</keyword>
<accession>A0A124GMX6</accession>
<name>A0A124GMX6_PICGL</name>
<evidence type="ECO:0000313" key="1">
    <source>
        <dbReference type="EMBL" id="KUM47043.1"/>
    </source>
</evidence>
<geneLocation type="mitochondrion" evidence="1"/>
<protein>
    <submittedName>
        <fullName evidence="1">Uncharacterized protein</fullName>
    </submittedName>
</protein>
<proteinExistence type="predicted"/>
<dbReference type="AlphaFoldDB" id="A0A124GMX6"/>
<gene>
    <name evidence="1" type="ORF">ABT39_MTgene6049</name>
</gene>
<comment type="caution">
    <text evidence="1">The sequence shown here is derived from an EMBL/GenBank/DDBJ whole genome shotgun (WGS) entry which is preliminary data.</text>
</comment>
<dbReference type="EMBL" id="LKAM01000008">
    <property type="protein sequence ID" value="KUM47043.1"/>
    <property type="molecule type" value="Genomic_DNA"/>
</dbReference>